<dbReference type="Gene3D" id="3.40.50.10810">
    <property type="entry name" value="Tandem AAA-ATPase domain"/>
    <property type="match status" value="1"/>
</dbReference>
<feature type="region of interest" description="Disordered" evidence="6">
    <location>
        <begin position="1346"/>
        <end position="1616"/>
    </location>
</feature>
<dbReference type="Gene3D" id="3.40.50.300">
    <property type="entry name" value="P-loop containing nucleotide triphosphate hydrolases"/>
    <property type="match status" value="1"/>
</dbReference>
<keyword evidence="9" id="KW-1185">Reference proteome</keyword>
<dbReference type="GO" id="GO:0016787">
    <property type="term" value="F:hydrolase activity"/>
    <property type="evidence" value="ECO:0007669"/>
    <property type="project" value="UniProtKB-KW"/>
</dbReference>
<evidence type="ECO:0000259" key="7">
    <source>
        <dbReference type="SMART" id="SM00487"/>
    </source>
</evidence>
<dbReference type="GO" id="GO:0008168">
    <property type="term" value="F:methyltransferase activity"/>
    <property type="evidence" value="ECO:0007669"/>
    <property type="project" value="UniProtKB-KW"/>
</dbReference>
<accession>A0A165KSF1</accession>
<dbReference type="SMART" id="SM00487">
    <property type="entry name" value="DEXDc"/>
    <property type="match status" value="1"/>
</dbReference>
<protein>
    <recommendedName>
        <fullName evidence="7">Helicase ATP-binding domain-containing protein</fullName>
    </recommendedName>
</protein>
<dbReference type="InterPro" id="IPR038718">
    <property type="entry name" value="SNF2-like_sf"/>
</dbReference>
<feature type="compositionally biased region" description="Basic and acidic residues" evidence="6">
    <location>
        <begin position="55"/>
        <end position="64"/>
    </location>
</feature>
<feature type="region of interest" description="Disordered" evidence="6">
    <location>
        <begin position="1906"/>
        <end position="1934"/>
    </location>
</feature>
<name>A0A165KSF1_EXIGL</name>
<feature type="compositionally biased region" description="Acidic residues" evidence="6">
    <location>
        <begin position="1498"/>
        <end position="1514"/>
    </location>
</feature>
<feature type="compositionally biased region" description="Acidic residues" evidence="6">
    <location>
        <begin position="1581"/>
        <end position="1591"/>
    </location>
</feature>
<dbReference type="Proteomes" id="UP000077266">
    <property type="component" value="Unassembled WGS sequence"/>
</dbReference>
<dbReference type="GO" id="GO:0005524">
    <property type="term" value="F:ATP binding"/>
    <property type="evidence" value="ECO:0007669"/>
    <property type="project" value="UniProtKB-KW"/>
</dbReference>
<evidence type="ECO:0000313" key="9">
    <source>
        <dbReference type="Proteomes" id="UP000077266"/>
    </source>
</evidence>
<dbReference type="EMBL" id="KV425938">
    <property type="protein sequence ID" value="KZV96801.1"/>
    <property type="molecule type" value="Genomic_DNA"/>
</dbReference>
<feature type="compositionally biased region" description="Basic residues" evidence="6">
    <location>
        <begin position="1561"/>
        <end position="1577"/>
    </location>
</feature>
<feature type="region of interest" description="Disordered" evidence="6">
    <location>
        <begin position="17"/>
        <end position="71"/>
    </location>
</feature>
<feature type="compositionally biased region" description="Basic residues" evidence="6">
    <location>
        <begin position="1484"/>
        <end position="1493"/>
    </location>
</feature>
<dbReference type="PANTHER" id="PTHR45626:SF26">
    <property type="entry name" value="FAMILY HELICASE, PUTATIVE (AFU_ORTHOLOGUE AFUA_2G09120)-RELATED"/>
    <property type="match status" value="1"/>
</dbReference>
<feature type="compositionally biased region" description="Acidic residues" evidence="6">
    <location>
        <begin position="45"/>
        <end position="54"/>
    </location>
</feature>
<feature type="compositionally biased region" description="Basic and acidic residues" evidence="6">
    <location>
        <begin position="1346"/>
        <end position="1361"/>
    </location>
</feature>
<reference evidence="8 9" key="1">
    <citation type="journal article" date="2016" name="Mol. Biol. Evol.">
        <title>Comparative Genomics of Early-Diverging Mushroom-Forming Fungi Provides Insights into the Origins of Lignocellulose Decay Capabilities.</title>
        <authorList>
            <person name="Nagy L.G."/>
            <person name="Riley R."/>
            <person name="Tritt A."/>
            <person name="Adam C."/>
            <person name="Daum C."/>
            <person name="Floudas D."/>
            <person name="Sun H."/>
            <person name="Yadav J.S."/>
            <person name="Pangilinan J."/>
            <person name="Larsson K.H."/>
            <person name="Matsuura K."/>
            <person name="Barry K."/>
            <person name="Labutti K."/>
            <person name="Kuo R."/>
            <person name="Ohm R.A."/>
            <person name="Bhattacharya S.S."/>
            <person name="Shirouzu T."/>
            <person name="Yoshinaga Y."/>
            <person name="Martin F.M."/>
            <person name="Grigoriev I.V."/>
            <person name="Hibbett D.S."/>
        </authorList>
    </citation>
    <scope>NUCLEOTIDE SEQUENCE [LARGE SCALE GENOMIC DNA]</scope>
    <source>
        <strain evidence="8 9">HHB12029</strain>
    </source>
</reference>
<dbReference type="InterPro" id="IPR027417">
    <property type="entry name" value="P-loop_NTPase"/>
</dbReference>
<dbReference type="SUPFAM" id="SSF53335">
    <property type="entry name" value="S-adenosyl-L-methionine-dependent methyltransferases"/>
    <property type="match status" value="1"/>
</dbReference>
<sequence>MAATKKKAASAGQAKLTGFGFKKKKNETPSDTDGEASATAVDVDQASEDDDDDDGKVVHDKKAPPDQSVLPPISDIGDIFIDMVSQRPQLLEVTKPLNGRKLRVATMCSGTESPLLALDLIRDAMKEKLGATFDLEHVFSCEIEPFKQAYIERNFHPPIIFRDVCELGGPEATTVYGSKVEVPGDVDLLVAGTSCVDYSNLNNEKQDIDGNGESGKTFHGMMDWVSNHRPPLVILENVCSAPWDRVKDKFAQHGYSAEWLRVDTKQYYIPHTRTRVYLFAIDERKSSIPAKWKKLVQDMSRPASASLDAFLLPGDDPRVTNALARLVRDSNDNNRRAAGHIDWGKCENRHHRARTEEELGNKRPLTAWETGGSCKILDFGWAPWAVLQVERVWDLMDISLLRAAYKGVDPSYKTLVWNLSQNVDRTIGSGRLGIAPCLTPSMIPYVTNRGGPITGLEALSLQGLPVNSILFTRETEDQLADLAGNAMSTTVVGACMIAALILGKDFLWKEDEDARMTEVKDDDEIMDVDKAADDLDSHITGEDQLVERELDLSLADVHSFATLLQHAHQSRRLCTCEGRTDMTTKGLQECSDCGATSCVSCGGRPRHSYVPIDMEQHPRLSPADFSNELKRALPMCLALSGIEEALVAIQSDIDAAKQADDDFEERFDPWRQALVEAASGDLRFAGLKRQQIWSAVFNSSTAQLELVLHPTQPEWRLFGKPKPETAANSPVRKLLANPVARFRCDGELFKGVWELALPRTTRFSLSIKGEGELVDSWERQLGLLGKEVKDKMIWAKLRVTVPDEGREALDRDVSGLYALHERCGTAANALHRRVEGEDGRGPGLFFFLDPTRTGEAVDDPFVFSTNHRRYEFGETRPVVAKLDSKWRQNGLEETQEVECVVACRWVKTPALSLKASVAAQAKVSLPTKALEASASTDACKSANAVLVCRVPLSAGAGPEWGVGQWKEVDSIHERSVFQSLSWCLDRVCNLDEHPRSWVTVSSTAALNCECERCAPLAPIVTWMKVGKKVKGIEDPGQAGRYEQALKRRPAAFVTQLKHDGGVGIVRIGINAVSLVHRASARLPALNRDRQKELAYFIDTNYMPAARIELPRFMLLSNKQDDQHTQPPNFKLSLRLEQLRSLTWMVTSEDTAYAERQTFVEEEIAEAVLAPLGWRVQGRAQRPNTVYGGVLADAVGYGKTAITLGLIDCTAHDKPVDTDVRIPGAIKVKATLVIVPPHLTRQWRSEIDKFTGETYNAIVVSTVSNLNKLTIKSVQEADIIVVASNIFKSNIYLENLESFSAGGSLPPGEGRHFNARLDEIAVTRAEQVEKLKANDVEGVLAALKKAKSDEAEAKRRHEEAAQSKRLKGKQYRDAQAAKLAAKTAKAEAKSAPTPLRGPSPKNPNLIMEVVIPTNGSSPSSSRTAASSSPSTSHATATNGKRQRRAATKKTSMMVIDSDDEEEAKTSDASDYQEDEHESEPEAKPSAKRQPARRGRVVDSDESAEETADETDEEEVVAVPVRPKKKTPARPPKKAAKKAASTSASSDIEMDLDDASDSDVPKKGKKGKAAASKGKKRTKKDTEDEEDEDDEDDAPPKKKAKVTKQKKDAKPAVDRMEQKLSDPAVKKKWRSMPAPPFELFHFHRIVLDEYTYVDGKTLTMVTGLKATHRWVLSGTPPIHDFAAVKSIAAHLDVHLGVDDDGEGQSAQVKKRRREQTDVERFHAFREVRTLEWHAHRHETAQRFLNQFVRQNIAEIDEIPWETHDVIVDLPAAERAIYLELEHQLTAQEMTVKRTKKSESDREKRLGVMIGESSSAEEALLKRAATFDLEEDADTAMTTCERIVKNRADQQTECVEDLKHKMRKAVELKAKIGKAEEEYLAQFLGFLRGKGYGDEEADTIARDCWTEVSGESPSKKSAAAAPAAEGKKAKGKGKAKDAGSSAISDLIWELREHTHDMRRVIKELTGRVRSHRYFSAVRDVQRAGDDLSVDCAGCGQTGLKAHEVSLLSSCGHMGCRSCVRNLADKEECVHAASGKCKDSARVSNIVHADTLGADDDVHSGKHYGRKLEMIVDHIKNVIPKDERILVFVQFPDLTKKVAAAFAEHKVKFLEIKGSASMKSKNLEQFQAEGAKERVLLLNVMDESASGANLTCANHAIFISPLLAQSQEIYEACETQAIGRLRRYGQQKKVHIWRFLTRNTKDVEIFEQRSGLKVV</sequence>
<evidence type="ECO:0000256" key="6">
    <source>
        <dbReference type="SAM" id="MobiDB-lite"/>
    </source>
</evidence>
<evidence type="ECO:0000256" key="5">
    <source>
        <dbReference type="ARBA" id="ARBA00022840"/>
    </source>
</evidence>
<dbReference type="InterPro" id="IPR000330">
    <property type="entry name" value="SNF2_N"/>
</dbReference>
<evidence type="ECO:0000256" key="4">
    <source>
        <dbReference type="ARBA" id="ARBA00022801"/>
    </source>
</evidence>
<dbReference type="GO" id="GO:0005634">
    <property type="term" value="C:nucleus"/>
    <property type="evidence" value="ECO:0007669"/>
    <property type="project" value="TreeGrafter"/>
</dbReference>
<proteinExistence type="predicted"/>
<dbReference type="STRING" id="1314781.A0A165KSF1"/>
<feature type="compositionally biased region" description="Low complexity" evidence="6">
    <location>
        <begin position="1906"/>
        <end position="1921"/>
    </location>
</feature>
<dbReference type="InterPro" id="IPR029063">
    <property type="entry name" value="SAM-dependent_MTases_sf"/>
</dbReference>
<dbReference type="InterPro" id="IPR001525">
    <property type="entry name" value="C5_MeTfrase"/>
</dbReference>
<dbReference type="GO" id="GO:0008094">
    <property type="term" value="F:ATP-dependent activity, acting on DNA"/>
    <property type="evidence" value="ECO:0007669"/>
    <property type="project" value="TreeGrafter"/>
</dbReference>
<feature type="compositionally biased region" description="Low complexity" evidence="6">
    <location>
        <begin position="1373"/>
        <end position="1382"/>
    </location>
</feature>
<keyword evidence="2" id="KW-0808">Transferase</keyword>
<dbReference type="InterPro" id="IPR050628">
    <property type="entry name" value="SNF2_RAD54_helicase_TF"/>
</dbReference>
<dbReference type="InterPro" id="IPR049730">
    <property type="entry name" value="SNF2/RAD54-like_C"/>
</dbReference>
<gene>
    <name evidence="8" type="ORF">EXIGLDRAFT_833373</name>
</gene>
<keyword evidence="1" id="KW-0489">Methyltransferase</keyword>
<dbReference type="CDD" id="cd18793">
    <property type="entry name" value="SF2_C_SNF"/>
    <property type="match status" value="1"/>
</dbReference>
<dbReference type="GO" id="GO:0032259">
    <property type="term" value="P:methylation"/>
    <property type="evidence" value="ECO:0007669"/>
    <property type="project" value="UniProtKB-KW"/>
</dbReference>
<keyword evidence="3" id="KW-0547">Nucleotide-binding</keyword>
<feature type="compositionally biased region" description="Acidic residues" evidence="6">
    <location>
        <begin position="1546"/>
        <end position="1555"/>
    </location>
</feature>
<evidence type="ECO:0000256" key="2">
    <source>
        <dbReference type="ARBA" id="ARBA00022679"/>
    </source>
</evidence>
<dbReference type="InterPro" id="IPR014001">
    <property type="entry name" value="Helicase_ATP-bd"/>
</dbReference>
<dbReference type="SUPFAM" id="SSF52540">
    <property type="entry name" value="P-loop containing nucleoside triphosphate hydrolases"/>
    <property type="match status" value="2"/>
</dbReference>
<keyword evidence="4" id="KW-0378">Hydrolase</keyword>
<evidence type="ECO:0000256" key="3">
    <source>
        <dbReference type="ARBA" id="ARBA00022741"/>
    </source>
</evidence>
<feature type="compositionally biased region" description="Basic and acidic residues" evidence="6">
    <location>
        <begin position="1603"/>
        <end position="1616"/>
    </location>
</feature>
<keyword evidence="5" id="KW-0067">ATP-binding</keyword>
<feature type="compositionally biased region" description="Basic residues" evidence="6">
    <location>
        <begin position="1520"/>
        <end position="1535"/>
    </location>
</feature>
<dbReference type="GO" id="GO:0006281">
    <property type="term" value="P:DNA repair"/>
    <property type="evidence" value="ECO:0007669"/>
    <property type="project" value="TreeGrafter"/>
</dbReference>
<feature type="compositionally biased region" description="Low complexity" evidence="6">
    <location>
        <begin position="1415"/>
        <end position="1436"/>
    </location>
</feature>
<dbReference type="Pfam" id="PF00145">
    <property type="entry name" value="DNA_methylase"/>
    <property type="match status" value="1"/>
</dbReference>
<dbReference type="Pfam" id="PF00176">
    <property type="entry name" value="SNF2-rel_dom"/>
    <property type="match status" value="1"/>
</dbReference>
<dbReference type="Gene3D" id="3.40.50.150">
    <property type="entry name" value="Vaccinia Virus protein VP39"/>
    <property type="match status" value="1"/>
</dbReference>
<dbReference type="InParanoid" id="A0A165KSF1"/>
<organism evidence="8 9">
    <name type="scientific">Exidia glandulosa HHB12029</name>
    <dbReference type="NCBI Taxonomy" id="1314781"/>
    <lineage>
        <taxon>Eukaryota</taxon>
        <taxon>Fungi</taxon>
        <taxon>Dikarya</taxon>
        <taxon>Basidiomycota</taxon>
        <taxon>Agaricomycotina</taxon>
        <taxon>Agaricomycetes</taxon>
        <taxon>Auriculariales</taxon>
        <taxon>Exidiaceae</taxon>
        <taxon>Exidia</taxon>
    </lineage>
</organism>
<dbReference type="OrthoDB" id="423221at2759"/>
<evidence type="ECO:0000313" key="8">
    <source>
        <dbReference type="EMBL" id="KZV96801.1"/>
    </source>
</evidence>
<feature type="domain" description="Helicase ATP-binding" evidence="7">
    <location>
        <begin position="1129"/>
        <end position="1714"/>
    </location>
</feature>
<dbReference type="PANTHER" id="PTHR45626">
    <property type="entry name" value="TRANSCRIPTION TERMINATION FACTOR 2-RELATED"/>
    <property type="match status" value="1"/>
</dbReference>
<evidence type="ECO:0000256" key="1">
    <source>
        <dbReference type="ARBA" id="ARBA00022603"/>
    </source>
</evidence>